<sequence>MLKKTFKRKEALATAGCLTALLMFSVDANAQDAAQAPVKNGVSQVNITMTSADGGSCVVDHTSAKAGPITFNIVNKTATSLTELELLSDNRILGEKENLAPGLPASKFTLTLDGGSYQLYCPGATKEIVAFTVTGKSASQPTGSTGSLLADGTKGYATYVNGVVDAMVVAVNRLKSDIDAGNLEKAKEDYPKARPFYERIESDVSGFLLPGFKATDNAGNLDYLIDMRASNLDPKVGWHGFHAIERDLYQNGKITPETKKLAAELQQNVAHLDKLAKQLTYKPEDLANGAADLLEEVQGTKISGEEEAYSHIDLVDFAGNVEGAQQSFAYLKPGLEKIDPDLTKRVSDQFDVVNKLLDTYREPKNPGGFKYYTAEIKAADGAKLSRSVQALQEPLSKIAEKVATSGGA</sequence>
<reference evidence="6" key="1">
    <citation type="submission" date="2024-07" db="EMBL/GenBank/DDBJ databases">
        <authorList>
            <person name="Biller S.J."/>
        </authorList>
    </citation>
    <scope>NUCLEOTIDE SEQUENCE</scope>
    <source>
        <strain evidence="6">WC2420</strain>
    </source>
</reference>
<dbReference type="Pfam" id="PF09375">
    <property type="entry name" value="Peptidase_M75"/>
    <property type="match status" value="1"/>
</dbReference>
<dbReference type="InterPro" id="IPR050894">
    <property type="entry name" value="EfeM/EfeO_iron_uptake"/>
</dbReference>
<proteinExistence type="inferred from homology"/>
<protein>
    <submittedName>
        <fullName evidence="6">Iron uptake system protein EfeO</fullName>
    </submittedName>
</protein>
<accession>A0AB39VKQ8</accession>
<comment type="subcellular location">
    <subcellularLocation>
        <location evidence="1">Cell envelope</location>
    </subcellularLocation>
</comment>
<comment type="similarity">
    <text evidence="2">Belongs to the EfeM/EfeO family.</text>
</comment>
<dbReference type="InterPro" id="IPR038352">
    <property type="entry name" value="Imelysin_sf"/>
</dbReference>
<dbReference type="Gene3D" id="1.20.1420.20">
    <property type="entry name" value="M75 peptidase, HXXE motif"/>
    <property type="match status" value="1"/>
</dbReference>
<feature type="signal peptide" evidence="4">
    <location>
        <begin position="1"/>
        <end position="30"/>
    </location>
</feature>
<dbReference type="InterPro" id="IPR018976">
    <property type="entry name" value="Imelysin-like"/>
</dbReference>
<feature type="domain" description="Imelysin-like" evidence="5">
    <location>
        <begin position="153"/>
        <end position="397"/>
    </location>
</feature>
<dbReference type="InterPro" id="IPR053377">
    <property type="entry name" value="Iron_uptake_EfeM/EfeO"/>
</dbReference>
<evidence type="ECO:0000256" key="4">
    <source>
        <dbReference type="SAM" id="SignalP"/>
    </source>
</evidence>
<evidence type="ECO:0000259" key="5">
    <source>
        <dbReference type="Pfam" id="PF09375"/>
    </source>
</evidence>
<dbReference type="AlphaFoldDB" id="A0AB39VKQ8"/>
<feature type="chain" id="PRO_5044275141" evidence="4">
    <location>
        <begin position="31"/>
        <end position="408"/>
    </location>
</feature>
<dbReference type="GO" id="GO:0030313">
    <property type="term" value="C:cell envelope"/>
    <property type="evidence" value="ECO:0007669"/>
    <property type="project" value="UniProtKB-SubCell"/>
</dbReference>
<evidence type="ECO:0000256" key="3">
    <source>
        <dbReference type="ARBA" id="ARBA00022729"/>
    </source>
</evidence>
<name>A0AB39VKQ8_9GAMM</name>
<gene>
    <name evidence="6" type="primary">efeO</name>
    <name evidence="6" type="ORF">AB3G37_14280</name>
</gene>
<evidence type="ECO:0000256" key="1">
    <source>
        <dbReference type="ARBA" id="ARBA00004196"/>
    </source>
</evidence>
<keyword evidence="3 4" id="KW-0732">Signal</keyword>
<dbReference type="NCBIfam" id="NF041757">
    <property type="entry name" value="EfeO"/>
    <property type="match status" value="1"/>
</dbReference>
<dbReference type="PANTHER" id="PTHR39192:SF1">
    <property type="entry name" value="IRON UPTAKE SYSTEM COMPONENT EFEO"/>
    <property type="match status" value="1"/>
</dbReference>
<evidence type="ECO:0000313" key="6">
    <source>
        <dbReference type="EMBL" id="XDU70742.1"/>
    </source>
</evidence>
<dbReference type="EMBL" id="CP165628">
    <property type="protein sequence ID" value="XDU70742.1"/>
    <property type="molecule type" value="Genomic_DNA"/>
</dbReference>
<dbReference type="PANTHER" id="PTHR39192">
    <property type="entry name" value="IRON UPTAKE SYSTEM COMPONENT EFEO"/>
    <property type="match status" value="1"/>
</dbReference>
<dbReference type="CDD" id="cd14656">
    <property type="entry name" value="Imelysin-like_EfeO"/>
    <property type="match status" value="1"/>
</dbReference>
<dbReference type="InterPro" id="IPR034981">
    <property type="entry name" value="Imelysin-like_EfeO/Algp7"/>
</dbReference>
<organism evidence="6">
    <name type="scientific">Rouxiella sp. WC2420</name>
    <dbReference type="NCBI Taxonomy" id="3234145"/>
    <lineage>
        <taxon>Bacteria</taxon>
        <taxon>Pseudomonadati</taxon>
        <taxon>Pseudomonadota</taxon>
        <taxon>Gammaproteobacteria</taxon>
        <taxon>Enterobacterales</taxon>
        <taxon>Yersiniaceae</taxon>
        <taxon>Rouxiella</taxon>
    </lineage>
</organism>
<dbReference type="RefSeq" id="WP_369788208.1">
    <property type="nucleotide sequence ID" value="NZ_CP165628.1"/>
</dbReference>
<evidence type="ECO:0000256" key="2">
    <source>
        <dbReference type="ARBA" id="ARBA00005989"/>
    </source>
</evidence>